<sequence>MRRIINSDSREFKPQTNLARTQHRRRGKGQGTALIQWTLKDEDKGKMAEVKANEVKKTTKAKTKTPKRGREHDLFKSPVLQTRYQHGKIEKPYSIRSAGQRMSFPWNSQRNMQEKAPIETRSVEAESSTHGHIPLWGTRDSHSIPEFVNAKERDDEQEEERSPVECVREKNATGFPFTSDPTHEARMRLTEMMEVQFEVERRAEQEKLKTLIAWLNQEKIQRQESRVFLSRRRQV</sequence>
<evidence type="ECO:0000313" key="2">
    <source>
        <dbReference type="EMBL" id="KAJ4480015.1"/>
    </source>
</evidence>
<feature type="region of interest" description="Disordered" evidence="1">
    <location>
        <begin position="1"/>
        <end position="32"/>
    </location>
</feature>
<feature type="compositionally biased region" description="Basic and acidic residues" evidence="1">
    <location>
        <begin position="48"/>
        <end position="57"/>
    </location>
</feature>
<reference evidence="2" key="1">
    <citation type="submission" date="2022-08" db="EMBL/GenBank/DDBJ databases">
        <title>A Global Phylogenomic Analysis of the Shiitake Genus Lentinula.</title>
        <authorList>
            <consortium name="DOE Joint Genome Institute"/>
            <person name="Sierra-Patev S."/>
            <person name="Min B."/>
            <person name="Naranjo-Ortiz M."/>
            <person name="Looney B."/>
            <person name="Konkel Z."/>
            <person name="Slot J.C."/>
            <person name="Sakamoto Y."/>
            <person name="Steenwyk J.L."/>
            <person name="Rokas A."/>
            <person name="Carro J."/>
            <person name="Camarero S."/>
            <person name="Ferreira P."/>
            <person name="Molpeceres G."/>
            <person name="Ruiz-Duenas F.J."/>
            <person name="Serrano A."/>
            <person name="Henrissat B."/>
            <person name="Drula E."/>
            <person name="Hughes K.W."/>
            <person name="Mata J.L."/>
            <person name="Ishikawa N.K."/>
            <person name="Vargas-Isla R."/>
            <person name="Ushijima S."/>
            <person name="Smith C.A."/>
            <person name="Ahrendt S."/>
            <person name="Andreopoulos W."/>
            <person name="He G."/>
            <person name="Labutti K."/>
            <person name="Lipzen A."/>
            <person name="Ng V."/>
            <person name="Riley R."/>
            <person name="Sandor L."/>
            <person name="Barry K."/>
            <person name="Martinez A.T."/>
            <person name="Xiao Y."/>
            <person name="Gibbons J.G."/>
            <person name="Terashima K."/>
            <person name="Grigoriev I.V."/>
            <person name="Hibbett D.S."/>
        </authorList>
    </citation>
    <scope>NUCLEOTIDE SEQUENCE</scope>
    <source>
        <strain evidence="2">JLM2183</strain>
    </source>
</reference>
<organism evidence="2 3">
    <name type="scientific">Lentinula aciculospora</name>
    <dbReference type="NCBI Taxonomy" id="153920"/>
    <lineage>
        <taxon>Eukaryota</taxon>
        <taxon>Fungi</taxon>
        <taxon>Dikarya</taxon>
        <taxon>Basidiomycota</taxon>
        <taxon>Agaricomycotina</taxon>
        <taxon>Agaricomycetes</taxon>
        <taxon>Agaricomycetidae</taxon>
        <taxon>Agaricales</taxon>
        <taxon>Marasmiineae</taxon>
        <taxon>Omphalotaceae</taxon>
        <taxon>Lentinula</taxon>
    </lineage>
</organism>
<name>A0A9W9AD38_9AGAR</name>
<dbReference type="Proteomes" id="UP001150266">
    <property type="component" value="Unassembled WGS sequence"/>
</dbReference>
<evidence type="ECO:0000313" key="3">
    <source>
        <dbReference type="Proteomes" id="UP001150266"/>
    </source>
</evidence>
<feature type="region of interest" description="Disordered" evidence="1">
    <location>
        <begin position="48"/>
        <end position="73"/>
    </location>
</feature>
<feature type="compositionally biased region" description="Basic residues" evidence="1">
    <location>
        <begin position="58"/>
        <end position="67"/>
    </location>
</feature>
<gene>
    <name evidence="2" type="ORF">J3R30DRAFT_3403593</name>
</gene>
<accession>A0A9W9AD38</accession>
<dbReference type="AlphaFoldDB" id="A0A9W9AD38"/>
<comment type="caution">
    <text evidence="2">The sequence shown here is derived from an EMBL/GenBank/DDBJ whole genome shotgun (WGS) entry which is preliminary data.</text>
</comment>
<dbReference type="EMBL" id="JAOTPV010000007">
    <property type="protein sequence ID" value="KAJ4480015.1"/>
    <property type="molecule type" value="Genomic_DNA"/>
</dbReference>
<protein>
    <submittedName>
        <fullName evidence="2">Uncharacterized protein</fullName>
    </submittedName>
</protein>
<proteinExistence type="predicted"/>
<keyword evidence="3" id="KW-1185">Reference proteome</keyword>
<evidence type="ECO:0000256" key="1">
    <source>
        <dbReference type="SAM" id="MobiDB-lite"/>
    </source>
</evidence>